<dbReference type="InterPro" id="IPR036979">
    <property type="entry name" value="CM_dom_sf"/>
</dbReference>
<dbReference type="Pfam" id="PF01817">
    <property type="entry name" value="CM_2"/>
    <property type="match status" value="1"/>
</dbReference>
<proteinExistence type="predicted"/>
<feature type="domain" description="Chorismate mutase" evidence="2">
    <location>
        <begin position="6"/>
        <end position="97"/>
    </location>
</feature>
<dbReference type="EMBL" id="JAFMPY010000003">
    <property type="protein sequence ID" value="MBO0902776.1"/>
    <property type="molecule type" value="Genomic_DNA"/>
</dbReference>
<protein>
    <recommendedName>
        <fullName evidence="1">chorismate mutase</fullName>
        <ecNumber evidence="1">5.4.99.5</ecNumber>
    </recommendedName>
</protein>
<sequence length="268" mass="28407">MDEAAKADPSRLLELRAKIDAIDESVHRLLMQRAAVIDELIRVKGTAKNGAAFRPGREAEMMRRLAERHSGHLPLTAVEHLWREIISTFTALQAPFEVVACGEAVATVETARFYFGFSVPLSLAGSPAAVIGAIEGGRHDRLGVVPLPAASAPDDFPWWDELRTGQIVARLPFFALEGRPAATPCLVVAPPLADPVPPEIGCYAVRFSGEAPRADGDVAVLARAAAEGTTSCLVATPLSEDALRARLSSHLDIRPIGGYAAPLAPAAA</sequence>
<dbReference type="PROSITE" id="PS51168">
    <property type="entry name" value="CHORISMATE_MUT_2"/>
    <property type="match status" value="1"/>
</dbReference>
<evidence type="ECO:0000313" key="4">
    <source>
        <dbReference type="Proteomes" id="UP000664288"/>
    </source>
</evidence>
<gene>
    <name evidence="3" type="primary">pheA</name>
    <name evidence="3" type="ORF">J1C47_03925</name>
</gene>
<dbReference type="NCBIfam" id="TIGR01807">
    <property type="entry name" value="CM_P2"/>
    <property type="match status" value="1"/>
</dbReference>
<evidence type="ECO:0000313" key="3">
    <source>
        <dbReference type="EMBL" id="MBO0902776.1"/>
    </source>
</evidence>
<organism evidence="3 4">
    <name type="scientific">Jiella sonneratiae</name>
    <dbReference type="NCBI Taxonomy" id="2816856"/>
    <lineage>
        <taxon>Bacteria</taxon>
        <taxon>Pseudomonadati</taxon>
        <taxon>Pseudomonadota</taxon>
        <taxon>Alphaproteobacteria</taxon>
        <taxon>Hyphomicrobiales</taxon>
        <taxon>Aurantimonadaceae</taxon>
        <taxon>Jiella</taxon>
    </lineage>
</organism>
<keyword evidence="3" id="KW-0413">Isomerase</keyword>
<dbReference type="InterPro" id="IPR036263">
    <property type="entry name" value="Chorismate_II_sf"/>
</dbReference>
<dbReference type="SUPFAM" id="SSF48600">
    <property type="entry name" value="Chorismate mutase II"/>
    <property type="match status" value="1"/>
</dbReference>
<comment type="caution">
    <text evidence="3">The sequence shown here is derived from an EMBL/GenBank/DDBJ whole genome shotgun (WGS) entry which is preliminary data.</text>
</comment>
<dbReference type="InterPro" id="IPR002701">
    <property type="entry name" value="CM_II_prokaryot"/>
</dbReference>
<dbReference type="Proteomes" id="UP000664288">
    <property type="component" value="Unassembled WGS sequence"/>
</dbReference>
<dbReference type="Gene3D" id="1.20.59.10">
    <property type="entry name" value="Chorismate mutase"/>
    <property type="match status" value="1"/>
</dbReference>
<dbReference type="EC" id="5.4.99.5" evidence="1"/>
<dbReference type="SMART" id="SM00830">
    <property type="entry name" value="CM_2"/>
    <property type="match status" value="1"/>
</dbReference>
<evidence type="ECO:0000259" key="2">
    <source>
        <dbReference type="PROSITE" id="PS51168"/>
    </source>
</evidence>
<dbReference type="RefSeq" id="WP_207349409.1">
    <property type="nucleotide sequence ID" value="NZ_JAFMPY010000003.1"/>
</dbReference>
<reference evidence="3 4" key="1">
    <citation type="submission" date="2021-03" db="EMBL/GenBank/DDBJ databases">
        <title>Whole genome sequence of Jiella sp. MQZ13P-4.</title>
        <authorList>
            <person name="Tuo L."/>
        </authorList>
    </citation>
    <scope>NUCLEOTIDE SEQUENCE [LARGE SCALE GENOMIC DNA]</scope>
    <source>
        <strain evidence="3 4">MQZ13P-4</strain>
    </source>
</reference>
<evidence type="ECO:0000256" key="1">
    <source>
        <dbReference type="ARBA" id="ARBA00012404"/>
    </source>
</evidence>
<accession>A0ABS3IZB9</accession>
<dbReference type="GO" id="GO:0004106">
    <property type="term" value="F:chorismate mutase activity"/>
    <property type="evidence" value="ECO:0007669"/>
    <property type="project" value="UniProtKB-EC"/>
</dbReference>
<dbReference type="InterPro" id="IPR010957">
    <property type="entry name" value="G/b/e-P-prot_chorismate_mutase"/>
</dbReference>
<keyword evidence="4" id="KW-1185">Reference proteome</keyword>
<name>A0ABS3IZB9_9HYPH</name>